<accession>A0A7S3QT55</accession>
<name>A0A7S3QT55_DUNTE</name>
<evidence type="ECO:0000256" key="7">
    <source>
        <dbReference type="PIRSR" id="PIRSR630616-2"/>
    </source>
</evidence>
<feature type="binding site" evidence="7">
    <location>
        <position position="157"/>
    </location>
    <ligand>
        <name>ATP</name>
        <dbReference type="ChEBI" id="CHEBI:30616"/>
    </ligand>
</feature>
<feature type="binding site" evidence="7">
    <location>
        <begin position="138"/>
        <end position="139"/>
    </location>
    <ligand>
        <name>ATP</name>
        <dbReference type="ChEBI" id="CHEBI:30616"/>
    </ligand>
</feature>
<evidence type="ECO:0000256" key="5">
    <source>
        <dbReference type="ARBA" id="ARBA00022840"/>
    </source>
</evidence>
<dbReference type="FunFam" id="1.10.510.10:FF:001617">
    <property type="entry name" value="Ser/thr protein kinase"/>
    <property type="match status" value="1"/>
</dbReference>
<feature type="domain" description="Protein kinase" evidence="10">
    <location>
        <begin position="16"/>
        <end position="280"/>
    </location>
</feature>
<dbReference type="InterPro" id="IPR000719">
    <property type="entry name" value="Prot_kinase_dom"/>
</dbReference>
<dbReference type="GO" id="GO:0005524">
    <property type="term" value="F:ATP binding"/>
    <property type="evidence" value="ECO:0007669"/>
    <property type="project" value="UniProtKB-UniRule"/>
</dbReference>
<dbReference type="PANTHER" id="PTHR24350">
    <property type="entry name" value="SERINE/THREONINE-PROTEIN KINASE IAL-RELATED"/>
    <property type="match status" value="1"/>
</dbReference>
<protein>
    <recommendedName>
        <fullName evidence="10">Protein kinase domain-containing protein</fullName>
    </recommendedName>
</protein>
<evidence type="ECO:0000256" key="9">
    <source>
        <dbReference type="PROSITE-ProRule" id="PRU10141"/>
    </source>
</evidence>
<keyword evidence="4" id="KW-0418">Kinase</keyword>
<evidence type="ECO:0000256" key="3">
    <source>
        <dbReference type="ARBA" id="ARBA00022741"/>
    </source>
</evidence>
<organism evidence="11">
    <name type="scientific">Dunaliella tertiolecta</name>
    <name type="common">Green alga</name>
    <dbReference type="NCBI Taxonomy" id="3047"/>
    <lineage>
        <taxon>Eukaryota</taxon>
        <taxon>Viridiplantae</taxon>
        <taxon>Chlorophyta</taxon>
        <taxon>core chlorophytes</taxon>
        <taxon>Chlorophyceae</taxon>
        <taxon>CS clade</taxon>
        <taxon>Chlamydomonadales</taxon>
        <taxon>Dunaliellaceae</taxon>
        <taxon>Dunaliella</taxon>
    </lineage>
</organism>
<dbReference type="SUPFAM" id="SSF56112">
    <property type="entry name" value="Protein kinase-like (PK-like)"/>
    <property type="match status" value="1"/>
</dbReference>
<dbReference type="AlphaFoldDB" id="A0A7S3QT55"/>
<keyword evidence="3 7" id="KW-0547">Nucleotide-binding</keyword>
<feature type="active site" description="Proton acceptor" evidence="6">
    <location>
        <position position="134"/>
    </location>
</feature>
<dbReference type="EMBL" id="HBIP01013107">
    <property type="protein sequence ID" value="CAE0492426.1"/>
    <property type="molecule type" value="Transcribed_RNA"/>
</dbReference>
<evidence type="ECO:0000313" key="11">
    <source>
        <dbReference type="EMBL" id="CAE0492426.1"/>
    </source>
</evidence>
<dbReference type="SMART" id="SM00220">
    <property type="entry name" value="S_TKc"/>
    <property type="match status" value="1"/>
</dbReference>
<dbReference type="InterPro" id="IPR011009">
    <property type="entry name" value="Kinase-like_dom_sf"/>
</dbReference>
<sequence length="332" mass="38440">MADMEDPAFGKHEQRFLNVETLGTGAFGSVRLVHDKATKKLLALKSLKRRNINKYLESEIVNHSLLRHPHVIQFREVFLTQEHVCILMEYANGGSLFDLVRTQKRLKETQARWFFQQLILALDYCHRRGVANRDIKLENCLLQNEDGLPHPLLKICDFGYSKADFRSAAKSQVGTLSYMAPEVVKSGGTMYDAKQADIWSAGVVLYIMLYGKYPYDLEDDADISPSNRSQMMLERMEQEKYPLPSSVLLSTDCTDFIRRLLKPNPQQRLTLEGVLQHPWFLKKLPPHAQEMNDYYFNLPMPDEHQRPEQIRQLLQRARRENSMQVAPPLGPH</sequence>
<keyword evidence="5 7" id="KW-0067">ATP-binding</keyword>
<evidence type="ECO:0000256" key="2">
    <source>
        <dbReference type="ARBA" id="ARBA00022679"/>
    </source>
</evidence>
<feature type="binding site" evidence="7">
    <location>
        <begin position="89"/>
        <end position="91"/>
    </location>
    <ligand>
        <name>ATP</name>
        <dbReference type="ChEBI" id="CHEBI:30616"/>
    </ligand>
</feature>
<dbReference type="PROSITE" id="PS00107">
    <property type="entry name" value="PROTEIN_KINASE_ATP"/>
    <property type="match status" value="1"/>
</dbReference>
<evidence type="ECO:0000256" key="6">
    <source>
        <dbReference type="PIRSR" id="PIRSR630616-1"/>
    </source>
</evidence>
<evidence type="ECO:0000256" key="8">
    <source>
        <dbReference type="PIRSR" id="PIRSR630616-3"/>
    </source>
</evidence>
<evidence type="ECO:0000256" key="1">
    <source>
        <dbReference type="ARBA" id="ARBA00022527"/>
    </source>
</evidence>
<dbReference type="GO" id="GO:0004674">
    <property type="term" value="F:protein serine/threonine kinase activity"/>
    <property type="evidence" value="ECO:0007669"/>
    <property type="project" value="UniProtKB-KW"/>
</dbReference>
<dbReference type="Pfam" id="PF00069">
    <property type="entry name" value="Pkinase"/>
    <property type="match status" value="1"/>
</dbReference>
<reference evidence="11" key="1">
    <citation type="submission" date="2021-01" db="EMBL/GenBank/DDBJ databases">
        <authorList>
            <person name="Corre E."/>
            <person name="Pelletier E."/>
            <person name="Niang G."/>
            <person name="Scheremetjew M."/>
            <person name="Finn R."/>
            <person name="Kale V."/>
            <person name="Holt S."/>
            <person name="Cochrane G."/>
            <person name="Meng A."/>
            <person name="Brown T."/>
            <person name="Cohen L."/>
        </authorList>
    </citation>
    <scope>NUCLEOTIDE SEQUENCE</scope>
    <source>
        <strain evidence="11">CCMP1320</strain>
    </source>
</reference>
<dbReference type="InterPro" id="IPR017441">
    <property type="entry name" value="Protein_kinase_ATP_BS"/>
</dbReference>
<dbReference type="Gene3D" id="1.10.510.10">
    <property type="entry name" value="Transferase(Phosphotransferase) domain 1"/>
    <property type="match status" value="1"/>
</dbReference>
<keyword evidence="2" id="KW-0808">Transferase</keyword>
<keyword evidence="1" id="KW-0723">Serine/threonine-protein kinase</keyword>
<dbReference type="InterPro" id="IPR030616">
    <property type="entry name" value="Aur-like"/>
</dbReference>
<feature type="binding site" evidence="7 9">
    <location>
        <position position="45"/>
    </location>
    <ligand>
        <name>ATP</name>
        <dbReference type="ChEBI" id="CHEBI:30616"/>
    </ligand>
</feature>
<dbReference type="PROSITE" id="PS50011">
    <property type="entry name" value="PROTEIN_KINASE_DOM"/>
    <property type="match status" value="1"/>
</dbReference>
<feature type="cross-link" description="Glycyl lysine isopeptide (Lys-Gly) (interchain with G-Cter in SUMO2)" evidence="8">
    <location>
        <position position="136"/>
    </location>
</feature>
<evidence type="ECO:0000256" key="4">
    <source>
        <dbReference type="ARBA" id="ARBA00022777"/>
    </source>
</evidence>
<proteinExistence type="predicted"/>
<gene>
    <name evidence="11" type="ORF">DTER00134_LOCUS7499</name>
</gene>
<evidence type="ECO:0000259" key="10">
    <source>
        <dbReference type="PROSITE" id="PS50011"/>
    </source>
</evidence>